<proteinExistence type="predicted"/>
<name>A0A5C4N293_9RHOB</name>
<keyword evidence="1" id="KW-0175">Coiled coil</keyword>
<dbReference type="Gene3D" id="2.70.70.10">
    <property type="entry name" value="Glucose Permease (Domain IIA)"/>
    <property type="match status" value="1"/>
</dbReference>
<keyword evidence="2" id="KW-0732">Signal</keyword>
<keyword evidence="4" id="KW-1185">Reference proteome</keyword>
<evidence type="ECO:0000256" key="2">
    <source>
        <dbReference type="SAM" id="SignalP"/>
    </source>
</evidence>
<protein>
    <submittedName>
        <fullName evidence="3">Peptidase M23</fullName>
    </submittedName>
</protein>
<dbReference type="AlphaFoldDB" id="A0A5C4N293"/>
<feature type="chain" id="PRO_5022832233" evidence="2">
    <location>
        <begin position="21"/>
        <end position="376"/>
    </location>
</feature>
<feature type="coiled-coil region" evidence="1">
    <location>
        <begin position="140"/>
        <end position="167"/>
    </location>
</feature>
<dbReference type="Proteomes" id="UP000305887">
    <property type="component" value="Unassembled WGS sequence"/>
</dbReference>
<evidence type="ECO:0000256" key="1">
    <source>
        <dbReference type="SAM" id="Coils"/>
    </source>
</evidence>
<reference evidence="3 4" key="1">
    <citation type="submission" date="2019-06" db="EMBL/GenBank/DDBJ databases">
        <title>YIM 131921 draft genome.</title>
        <authorList>
            <person name="Jiang L."/>
        </authorList>
    </citation>
    <scope>NUCLEOTIDE SEQUENCE [LARGE SCALE GENOMIC DNA]</scope>
    <source>
        <strain evidence="3 4">YIM 131921</strain>
    </source>
</reference>
<accession>A0A5C4N293</accession>
<dbReference type="RefSeq" id="WP_139075575.1">
    <property type="nucleotide sequence ID" value="NZ_VDFU01000004.1"/>
</dbReference>
<dbReference type="OrthoDB" id="9809144at2"/>
<evidence type="ECO:0000313" key="4">
    <source>
        <dbReference type="Proteomes" id="UP000305887"/>
    </source>
</evidence>
<gene>
    <name evidence="3" type="ORF">FHG66_04880</name>
</gene>
<dbReference type="InterPro" id="IPR011055">
    <property type="entry name" value="Dup_hybrid_motif"/>
</dbReference>
<dbReference type="EMBL" id="VDFU01000004">
    <property type="protein sequence ID" value="TNC51504.1"/>
    <property type="molecule type" value="Genomic_DNA"/>
</dbReference>
<evidence type="ECO:0000313" key="3">
    <source>
        <dbReference type="EMBL" id="TNC51504.1"/>
    </source>
</evidence>
<feature type="signal peptide" evidence="2">
    <location>
        <begin position="1"/>
        <end position="20"/>
    </location>
</feature>
<sequence length="376" mass="39108">MKRPLVALAALLALALPLRAQEASTAEAAAQAAQGLREAARMLEQANGARDRLAALTGTVRAYEDGLALMRDTLRRVAVERARLESDLNADRAEVGRLLGALQSMSQTPEPVMMLHPTGPLGAARAGMMLADVTPALQAKAEELRAKVAALTEIEQAQNEAATTLREGLSNVQTARANLAAAAADRTELPLAYTEDPVATALLMASTNTLDAFAAGLAQTIDERIATPPDEATARMGTLPLPVEGEILRRPGEADAGGITRPGLVIATEPRALVSLPVTATLRFRGPLLDYGTVAILEPAPGTLFVVAGLAQVFGNAGEVLPEGAPLGLMGGETPNADAILTGSVPEGASARSETLYLEVRNADGPVDPGTWFRLD</sequence>
<comment type="caution">
    <text evidence="3">The sequence shown here is derived from an EMBL/GenBank/DDBJ whole genome shotgun (WGS) entry which is preliminary data.</text>
</comment>
<organism evidence="3 4">
    <name type="scientific">Rubellimicrobium rubrum</name>
    <dbReference type="NCBI Taxonomy" id="2585369"/>
    <lineage>
        <taxon>Bacteria</taxon>
        <taxon>Pseudomonadati</taxon>
        <taxon>Pseudomonadota</taxon>
        <taxon>Alphaproteobacteria</taxon>
        <taxon>Rhodobacterales</taxon>
        <taxon>Roseobacteraceae</taxon>
        <taxon>Rubellimicrobium</taxon>
    </lineage>
</organism>